<reference evidence="2 3" key="1">
    <citation type="submission" date="2019-03" db="EMBL/GenBank/DDBJ databases">
        <title>Single cell metagenomics reveals metabolic interactions within the superorganism composed of flagellate Streblomastix strix and complex community of Bacteroidetes bacteria on its surface.</title>
        <authorList>
            <person name="Treitli S.C."/>
            <person name="Kolisko M."/>
            <person name="Husnik F."/>
            <person name="Keeling P."/>
            <person name="Hampl V."/>
        </authorList>
    </citation>
    <scope>NUCLEOTIDE SEQUENCE [LARGE SCALE GENOMIC DNA]</scope>
    <source>
        <strain evidence="2">ST1C</strain>
    </source>
</reference>
<evidence type="ECO:0000313" key="3">
    <source>
        <dbReference type="Proteomes" id="UP000324800"/>
    </source>
</evidence>
<name>A0A5J4W2S6_9EUKA</name>
<keyword evidence="1" id="KW-0812">Transmembrane</keyword>
<dbReference type="AlphaFoldDB" id="A0A5J4W2S6"/>
<sequence>MVGLCVMGRIMLVMGVFVRSIVINNADMLGCLYVGLWYWRKEINFIHVIIKMLIKVIMLIVNLVVKME</sequence>
<dbReference type="Proteomes" id="UP000324800">
    <property type="component" value="Unassembled WGS sequence"/>
</dbReference>
<accession>A0A5J4W2S6</accession>
<evidence type="ECO:0000256" key="1">
    <source>
        <dbReference type="SAM" id="Phobius"/>
    </source>
</evidence>
<proteinExistence type="predicted"/>
<comment type="caution">
    <text evidence="2">The sequence shown here is derived from an EMBL/GenBank/DDBJ whole genome shotgun (WGS) entry which is preliminary data.</text>
</comment>
<organism evidence="2 3">
    <name type="scientific">Streblomastix strix</name>
    <dbReference type="NCBI Taxonomy" id="222440"/>
    <lineage>
        <taxon>Eukaryota</taxon>
        <taxon>Metamonada</taxon>
        <taxon>Preaxostyla</taxon>
        <taxon>Oxymonadida</taxon>
        <taxon>Streblomastigidae</taxon>
        <taxon>Streblomastix</taxon>
    </lineage>
</organism>
<gene>
    <name evidence="2" type="ORF">EZS28_015239</name>
</gene>
<dbReference type="EMBL" id="SNRW01003666">
    <property type="protein sequence ID" value="KAA6389231.1"/>
    <property type="molecule type" value="Genomic_DNA"/>
</dbReference>
<keyword evidence="1" id="KW-0472">Membrane</keyword>
<feature type="transmembrane region" description="Helical" evidence="1">
    <location>
        <begin position="12"/>
        <end position="39"/>
    </location>
</feature>
<evidence type="ECO:0000313" key="2">
    <source>
        <dbReference type="EMBL" id="KAA6389231.1"/>
    </source>
</evidence>
<protein>
    <submittedName>
        <fullName evidence="2">Uncharacterized protein</fullName>
    </submittedName>
</protein>
<feature type="transmembrane region" description="Helical" evidence="1">
    <location>
        <begin position="45"/>
        <end position="65"/>
    </location>
</feature>
<keyword evidence="1" id="KW-1133">Transmembrane helix</keyword>